<evidence type="ECO:0000256" key="2">
    <source>
        <dbReference type="ARBA" id="ARBA00022573"/>
    </source>
</evidence>
<dbReference type="GO" id="GO:0032259">
    <property type="term" value="P:methylation"/>
    <property type="evidence" value="ECO:0007669"/>
    <property type="project" value="UniProtKB-KW"/>
</dbReference>
<keyword evidence="4 7" id="KW-0808">Transferase</keyword>
<dbReference type="GO" id="GO:0008276">
    <property type="term" value="F:protein methyltransferase activity"/>
    <property type="evidence" value="ECO:0007669"/>
    <property type="project" value="InterPro"/>
</dbReference>
<dbReference type="GeneID" id="29419593"/>
<evidence type="ECO:0000313" key="7">
    <source>
        <dbReference type="EMBL" id="CDL91545.1"/>
    </source>
</evidence>
<dbReference type="InterPro" id="IPR035996">
    <property type="entry name" value="4pyrrol_Methylase_sf"/>
</dbReference>
<dbReference type="RefSeq" id="WP_017895919.1">
    <property type="nucleotide sequence ID" value="NZ_CBXI010000024.1"/>
</dbReference>
<comment type="caution">
    <text evidence="7">The sequence shown here is derived from an EMBL/GenBank/DDBJ whole genome shotgun (WGS) entry which is preliminary data.</text>
</comment>
<reference evidence="7 8" key="1">
    <citation type="journal article" date="2015" name="Genome Announc.">
        <title>Draft Genome Sequence of Clostridium tyrobutyricum Strain DIVETGP, Isolated from Cow's Milk for Grana Padano Production.</title>
        <authorList>
            <person name="Soggiu A."/>
            <person name="Piras C."/>
            <person name="Gaiarsa S."/>
            <person name="Sassera D."/>
            <person name="Roncada P."/>
            <person name="Bendixen E."/>
            <person name="Brasca M."/>
            <person name="Bonizzi L."/>
        </authorList>
    </citation>
    <scope>NUCLEOTIDE SEQUENCE [LARGE SCALE GENOMIC DNA]</scope>
    <source>
        <strain evidence="7 8">DIVETGP</strain>
    </source>
</reference>
<dbReference type="CDD" id="cd11644">
    <property type="entry name" value="Precorrin-6Y-MT"/>
    <property type="match status" value="1"/>
</dbReference>
<dbReference type="GO" id="GO:0009236">
    <property type="term" value="P:cobalamin biosynthetic process"/>
    <property type="evidence" value="ECO:0007669"/>
    <property type="project" value="UniProtKB-UniPathway"/>
</dbReference>
<dbReference type="Proteomes" id="UP000019482">
    <property type="component" value="Unassembled WGS sequence"/>
</dbReference>
<dbReference type="NCBIfam" id="TIGR02467">
    <property type="entry name" value="CbiE"/>
    <property type="match status" value="1"/>
</dbReference>
<dbReference type="PANTHER" id="PTHR43182:SF1">
    <property type="entry name" value="COBALT-PRECORRIN-7 C(5)-METHYLTRANSFERASE"/>
    <property type="match status" value="1"/>
</dbReference>
<keyword evidence="5" id="KW-0949">S-adenosyl-L-methionine</keyword>
<keyword evidence="2" id="KW-0169">Cobalamin biosynthesis</keyword>
<evidence type="ECO:0000313" key="8">
    <source>
        <dbReference type="Proteomes" id="UP000019482"/>
    </source>
</evidence>
<dbReference type="InterPro" id="IPR000878">
    <property type="entry name" value="4pyrrol_Mease"/>
</dbReference>
<accession>W6N5Y6</accession>
<proteinExistence type="predicted"/>
<dbReference type="Pfam" id="PF00590">
    <property type="entry name" value="TP_methylase"/>
    <property type="match status" value="1"/>
</dbReference>
<dbReference type="SUPFAM" id="SSF53790">
    <property type="entry name" value="Tetrapyrrole methylase"/>
    <property type="match status" value="1"/>
</dbReference>
<comment type="pathway">
    <text evidence="1">Cofactor biosynthesis; adenosylcobalamin biosynthesis.</text>
</comment>
<evidence type="ECO:0000256" key="3">
    <source>
        <dbReference type="ARBA" id="ARBA00022603"/>
    </source>
</evidence>
<dbReference type="InterPro" id="IPR012818">
    <property type="entry name" value="CbiE"/>
</dbReference>
<keyword evidence="8" id="KW-1185">Reference proteome</keyword>
<gene>
    <name evidence="7" type="ORF">CTDIVETGP_1615</name>
</gene>
<protein>
    <submittedName>
        <fullName evidence="7">Cobalt-precorrin-6y C5-methyltransferase</fullName>
        <ecNumber evidence="7">2.1.1.-</ecNumber>
    </submittedName>
</protein>
<evidence type="ECO:0000256" key="4">
    <source>
        <dbReference type="ARBA" id="ARBA00022679"/>
    </source>
</evidence>
<dbReference type="PANTHER" id="PTHR43182">
    <property type="entry name" value="COBALT-PRECORRIN-6B C(15)-METHYLTRANSFERASE (DECARBOXYLATING)"/>
    <property type="match status" value="1"/>
</dbReference>
<name>W6N5Y6_CLOTY</name>
<dbReference type="EC" id="2.1.1.-" evidence="7"/>
<dbReference type="EMBL" id="CBXI010000024">
    <property type="protein sequence ID" value="CDL91545.1"/>
    <property type="molecule type" value="Genomic_DNA"/>
</dbReference>
<evidence type="ECO:0000256" key="5">
    <source>
        <dbReference type="ARBA" id="ARBA00022691"/>
    </source>
</evidence>
<dbReference type="Gene3D" id="3.40.1010.10">
    <property type="entry name" value="Cobalt-precorrin-4 Transmethylase, Domain 1"/>
    <property type="match status" value="1"/>
</dbReference>
<dbReference type="AlphaFoldDB" id="W6N5Y6"/>
<dbReference type="OrthoDB" id="9780707at2"/>
<feature type="domain" description="Tetrapyrrole methylase" evidence="6">
    <location>
        <begin position="3"/>
        <end position="182"/>
    </location>
</feature>
<organism evidence="7 8">
    <name type="scientific">Clostridium tyrobutyricum DIVETGP</name>
    <dbReference type="NCBI Taxonomy" id="1408889"/>
    <lineage>
        <taxon>Bacteria</taxon>
        <taxon>Bacillati</taxon>
        <taxon>Bacillota</taxon>
        <taxon>Clostridia</taxon>
        <taxon>Eubacteriales</taxon>
        <taxon>Clostridiaceae</taxon>
        <taxon>Clostridium</taxon>
    </lineage>
</organism>
<sequence length="210" mass="23508">MPKVFVVGIGPGNADYIMPKAVEIMDESDVIIGFSRALDSLNFISSKKIKVFRLSEIIELVNSTKYKTISVAASGDPLFYGITDYLKKNYGENIEVVPGISSFQYMMSKLKMNWQNSYLGSVHGRNAEIVHIVQHNELSIWLTDNCNSPDVIGKKLYENHIDALVYVGEDLSYASEKITAATPDKIMNMEFNKLSVVVIKNQDILKKGEC</sequence>
<dbReference type="UniPathway" id="UPA00148"/>
<evidence type="ECO:0000256" key="1">
    <source>
        <dbReference type="ARBA" id="ARBA00004953"/>
    </source>
</evidence>
<dbReference type="InterPro" id="IPR050714">
    <property type="entry name" value="Cobalamin_biosynth_MTase"/>
</dbReference>
<evidence type="ECO:0000259" key="6">
    <source>
        <dbReference type="Pfam" id="PF00590"/>
    </source>
</evidence>
<dbReference type="InterPro" id="IPR014777">
    <property type="entry name" value="4pyrrole_Mease_sub1"/>
</dbReference>
<keyword evidence="3 7" id="KW-0489">Methyltransferase</keyword>